<dbReference type="Gene3D" id="3.30.70.100">
    <property type="match status" value="1"/>
</dbReference>
<protein>
    <submittedName>
        <fullName evidence="2">EthD family reductase</fullName>
    </submittedName>
</protein>
<name>A0ABX0QBI4_9BACT</name>
<evidence type="ECO:0000313" key="2">
    <source>
        <dbReference type="EMBL" id="NID09714.1"/>
    </source>
</evidence>
<keyword evidence="3" id="KW-1185">Reference proteome</keyword>
<dbReference type="PANTHER" id="PTHR40260">
    <property type="entry name" value="BLR8190 PROTEIN"/>
    <property type="match status" value="1"/>
</dbReference>
<dbReference type="EMBL" id="WAEL01000002">
    <property type="protein sequence ID" value="NID09714.1"/>
    <property type="molecule type" value="Genomic_DNA"/>
</dbReference>
<sequence length="103" mass="11281">MVSLTVLYPKTADSQFDMAYYLNTHTPLVKARLSTMGLLSVDMREGLAGGAPGTLPPYAMITSLTFNTMDELQKGMDQHGAELLGDIPNFTDVEPQTQICQVR</sequence>
<feature type="domain" description="EthD" evidence="1">
    <location>
        <begin position="15"/>
        <end position="93"/>
    </location>
</feature>
<dbReference type="RefSeq" id="WP_166691284.1">
    <property type="nucleotide sequence ID" value="NZ_WAEL01000002.1"/>
</dbReference>
<gene>
    <name evidence="2" type="ORF">F7231_05985</name>
</gene>
<evidence type="ECO:0000259" key="1">
    <source>
        <dbReference type="Pfam" id="PF07110"/>
    </source>
</evidence>
<dbReference type="InterPro" id="IPR011008">
    <property type="entry name" value="Dimeric_a/b-barrel"/>
</dbReference>
<proteinExistence type="predicted"/>
<evidence type="ECO:0000313" key="3">
    <source>
        <dbReference type="Proteomes" id="UP000606008"/>
    </source>
</evidence>
<dbReference type="SUPFAM" id="SSF54909">
    <property type="entry name" value="Dimeric alpha+beta barrel"/>
    <property type="match status" value="1"/>
</dbReference>
<dbReference type="NCBIfam" id="TIGR02118">
    <property type="entry name" value="EthD family reductase"/>
    <property type="match status" value="1"/>
</dbReference>
<dbReference type="Proteomes" id="UP000606008">
    <property type="component" value="Unassembled WGS sequence"/>
</dbReference>
<reference evidence="3" key="1">
    <citation type="submission" date="2019-09" db="EMBL/GenBank/DDBJ databases">
        <authorList>
            <person name="Jung D.-H."/>
        </authorList>
    </citation>
    <scope>NUCLEOTIDE SEQUENCE [LARGE SCALE GENOMIC DNA]</scope>
    <source>
        <strain evidence="3">JA-25</strain>
    </source>
</reference>
<dbReference type="InterPro" id="IPR009799">
    <property type="entry name" value="EthD_dom"/>
</dbReference>
<reference evidence="3" key="2">
    <citation type="submission" date="2023-07" db="EMBL/GenBank/DDBJ databases">
        <authorList>
            <person name="Jung D.-H."/>
        </authorList>
    </citation>
    <scope>NUCLEOTIDE SEQUENCE [LARGE SCALE GENOMIC DNA]</scope>
    <source>
        <strain evidence="3">JA-25</strain>
    </source>
</reference>
<comment type="caution">
    <text evidence="2">The sequence shown here is derived from an EMBL/GenBank/DDBJ whole genome shotgun (WGS) entry which is preliminary data.</text>
</comment>
<dbReference type="PANTHER" id="PTHR40260:SF2">
    <property type="entry name" value="BLR8190 PROTEIN"/>
    <property type="match status" value="1"/>
</dbReference>
<organism evidence="2 3">
    <name type="scientific">Fibrivirga algicola</name>
    <dbReference type="NCBI Taxonomy" id="2950420"/>
    <lineage>
        <taxon>Bacteria</taxon>
        <taxon>Pseudomonadati</taxon>
        <taxon>Bacteroidota</taxon>
        <taxon>Cytophagia</taxon>
        <taxon>Cytophagales</taxon>
        <taxon>Spirosomataceae</taxon>
        <taxon>Fibrivirga</taxon>
    </lineage>
</organism>
<accession>A0ABX0QBI4</accession>
<dbReference type="Pfam" id="PF07110">
    <property type="entry name" value="EthD"/>
    <property type="match status" value="1"/>
</dbReference>